<sequence>MRKNKTTVKLVSAAVLSLSLLATAGSTFASNDNHGFSFTIKPEHANNYSGERYRQTTNTNNKWKVNLQTSGEGKGTITTFWLDKSGTRVSNIVDAVQGNGAYYREAFSSASQSYVRLGAENNNFSTSGYTATGVWDEEVN</sequence>
<name>A0ABW4QIS4_9BACL</name>
<evidence type="ECO:0000313" key="3">
    <source>
        <dbReference type="Proteomes" id="UP001597273"/>
    </source>
</evidence>
<dbReference type="InterPro" id="IPR020208">
    <property type="entry name" value="DUF2712"/>
</dbReference>
<protein>
    <submittedName>
        <fullName evidence="2">DUF2712 domain-containing protein</fullName>
    </submittedName>
</protein>
<proteinExistence type="predicted"/>
<gene>
    <name evidence="2" type="ORF">ACFSDB_09705</name>
</gene>
<dbReference type="Pfam" id="PF10916">
    <property type="entry name" value="DUF2712"/>
    <property type="match status" value="1"/>
</dbReference>
<feature type="chain" id="PRO_5045182805" evidence="1">
    <location>
        <begin position="25"/>
        <end position="140"/>
    </location>
</feature>
<evidence type="ECO:0000313" key="2">
    <source>
        <dbReference type="EMBL" id="MFD1863208.1"/>
    </source>
</evidence>
<evidence type="ECO:0000256" key="1">
    <source>
        <dbReference type="SAM" id="SignalP"/>
    </source>
</evidence>
<organism evidence="2 3">
    <name type="scientific">Planococcus chinensis</name>
    <dbReference type="NCBI Taxonomy" id="272917"/>
    <lineage>
        <taxon>Bacteria</taxon>
        <taxon>Bacillati</taxon>
        <taxon>Bacillota</taxon>
        <taxon>Bacilli</taxon>
        <taxon>Bacillales</taxon>
        <taxon>Caryophanaceae</taxon>
        <taxon>Planococcus</taxon>
    </lineage>
</organism>
<feature type="signal peptide" evidence="1">
    <location>
        <begin position="1"/>
        <end position="24"/>
    </location>
</feature>
<keyword evidence="1" id="KW-0732">Signal</keyword>
<dbReference type="Proteomes" id="UP001597273">
    <property type="component" value="Unassembled WGS sequence"/>
</dbReference>
<reference evidence="3" key="1">
    <citation type="journal article" date="2019" name="Int. J. Syst. Evol. Microbiol.">
        <title>The Global Catalogue of Microorganisms (GCM) 10K type strain sequencing project: providing services to taxonomists for standard genome sequencing and annotation.</title>
        <authorList>
            <consortium name="The Broad Institute Genomics Platform"/>
            <consortium name="The Broad Institute Genome Sequencing Center for Infectious Disease"/>
            <person name="Wu L."/>
            <person name="Ma J."/>
        </authorList>
    </citation>
    <scope>NUCLEOTIDE SEQUENCE [LARGE SCALE GENOMIC DNA]</scope>
    <source>
        <strain evidence="3">CGMCC 1.15475</strain>
    </source>
</reference>
<comment type="caution">
    <text evidence="2">The sequence shown here is derived from an EMBL/GenBank/DDBJ whole genome shotgun (WGS) entry which is preliminary data.</text>
</comment>
<dbReference type="EMBL" id="JBHUFW010000005">
    <property type="protein sequence ID" value="MFD1863208.1"/>
    <property type="molecule type" value="Genomic_DNA"/>
</dbReference>
<dbReference type="RefSeq" id="WP_204892100.1">
    <property type="nucleotide sequence ID" value="NZ_JBHUFW010000005.1"/>
</dbReference>
<keyword evidence="3" id="KW-1185">Reference proteome</keyword>
<accession>A0ABW4QIS4</accession>